<sequence length="88" mass="10049">MSDRVLERTIAQGPLQTLTRAELQLDLLPCTTDPRPRPVRAWVRFGATPVQVDAEACMWTPRAVAIRFRVGTREYRCWVWTNAVDPAP</sequence>
<proteinExistence type="predicted"/>
<dbReference type="EMBL" id="CP139779">
    <property type="protein sequence ID" value="WQB69019.1"/>
    <property type="molecule type" value="Genomic_DNA"/>
</dbReference>
<evidence type="ECO:0000313" key="1">
    <source>
        <dbReference type="EMBL" id="WQB69019.1"/>
    </source>
</evidence>
<reference evidence="1 2" key="1">
    <citation type="submission" date="2023-06" db="EMBL/GenBank/DDBJ databases">
        <title>Rock-solubilizing bacteria, Microbacterium invictum, promotes re-establishment of vegetation in rocky wasteland by accelerating rock bio-weathering and reshaping soil bacterial community.</title>
        <authorList>
            <person name="Liu C."/>
        </authorList>
    </citation>
    <scope>NUCLEOTIDE SEQUENCE [LARGE SCALE GENOMIC DNA]</scope>
    <source>
        <strain evidence="1 2">X-18</strain>
    </source>
</reference>
<keyword evidence="2" id="KW-1185">Reference proteome</keyword>
<accession>A0ABZ0V7D4</accession>
<name>A0ABZ0V7D4_9MICO</name>
<evidence type="ECO:0000313" key="2">
    <source>
        <dbReference type="Proteomes" id="UP001324533"/>
    </source>
</evidence>
<dbReference type="RefSeq" id="WP_322409145.1">
    <property type="nucleotide sequence ID" value="NZ_CP139779.1"/>
</dbReference>
<protein>
    <submittedName>
        <fullName evidence="1">Uncharacterized protein</fullName>
    </submittedName>
</protein>
<dbReference type="Proteomes" id="UP001324533">
    <property type="component" value="Chromosome"/>
</dbReference>
<gene>
    <name evidence="1" type="ORF">T9R20_09855</name>
</gene>
<organism evidence="1 2">
    <name type="scientific">Microbacterium invictum</name>
    <dbReference type="NCBI Taxonomy" id="515415"/>
    <lineage>
        <taxon>Bacteria</taxon>
        <taxon>Bacillati</taxon>
        <taxon>Actinomycetota</taxon>
        <taxon>Actinomycetes</taxon>
        <taxon>Micrococcales</taxon>
        <taxon>Microbacteriaceae</taxon>
        <taxon>Microbacterium</taxon>
    </lineage>
</organism>